<feature type="compositionally biased region" description="Polar residues" evidence="1">
    <location>
        <begin position="157"/>
        <end position="166"/>
    </location>
</feature>
<name>A0A173VAS6_9FIRM</name>
<keyword evidence="2" id="KW-0472">Membrane</keyword>
<protein>
    <submittedName>
        <fullName evidence="3">Uncharacterized protein</fullName>
    </submittedName>
</protein>
<organism evidence="3 4">
    <name type="scientific">Roseburia intestinalis</name>
    <dbReference type="NCBI Taxonomy" id="166486"/>
    <lineage>
        <taxon>Bacteria</taxon>
        <taxon>Bacillati</taxon>
        <taxon>Bacillota</taxon>
        <taxon>Clostridia</taxon>
        <taxon>Lachnospirales</taxon>
        <taxon>Lachnospiraceae</taxon>
        <taxon>Roseburia</taxon>
    </lineage>
</organism>
<feature type="compositionally biased region" description="Basic and acidic residues" evidence="1">
    <location>
        <begin position="167"/>
        <end position="181"/>
    </location>
</feature>
<dbReference type="AlphaFoldDB" id="A0A173VAS6"/>
<dbReference type="EMBL" id="CYXZ01000022">
    <property type="protein sequence ID" value="CUN24452.1"/>
    <property type="molecule type" value="Genomic_DNA"/>
</dbReference>
<dbReference type="OrthoDB" id="517663at2"/>
<evidence type="ECO:0000256" key="2">
    <source>
        <dbReference type="SAM" id="Phobius"/>
    </source>
</evidence>
<evidence type="ECO:0000313" key="3">
    <source>
        <dbReference type="EMBL" id="CUN24452.1"/>
    </source>
</evidence>
<dbReference type="STRING" id="166486.ERS852572_02811"/>
<evidence type="ECO:0000313" key="4">
    <source>
        <dbReference type="Proteomes" id="UP000095350"/>
    </source>
</evidence>
<reference evidence="3 4" key="1">
    <citation type="submission" date="2015-09" db="EMBL/GenBank/DDBJ databases">
        <authorList>
            <consortium name="Pathogen Informatics"/>
        </authorList>
    </citation>
    <scope>NUCLEOTIDE SEQUENCE [LARGE SCALE GENOMIC DNA]</scope>
    <source>
        <strain evidence="3 4">2789STDY5834960</strain>
    </source>
</reference>
<accession>A0A173VAS6</accession>
<evidence type="ECO:0000256" key="1">
    <source>
        <dbReference type="SAM" id="MobiDB-lite"/>
    </source>
</evidence>
<feature type="region of interest" description="Disordered" evidence="1">
    <location>
        <begin position="157"/>
        <end position="181"/>
    </location>
</feature>
<dbReference type="Proteomes" id="UP000095350">
    <property type="component" value="Unassembled WGS sequence"/>
</dbReference>
<dbReference type="PaxDb" id="166486-ERS852572_02811"/>
<dbReference type="RefSeq" id="WP_055195242.1">
    <property type="nucleotide sequence ID" value="NZ_CABIYH010000022.1"/>
</dbReference>
<feature type="transmembrane region" description="Helical" evidence="2">
    <location>
        <begin position="12"/>
        <end position="31"/>
    </location>
</feature>
<sequence>MEKREEKNKLPLIIGGVAAAVVVIIVILFVIPGKNHTDTDLAKVVELSSFTNGFADWEADGFEESVKTDITVPYPVTNTDTNTYAVYIGTGKINAGVIMQRDEAVIADWDWLMNAQPDPDTQEYYFNCTLTYANQMVGDSKLPLFVISDVKDLNSGASAQNEVQSQDEVKKQNENKNMKEQQEPAEIDIAEYVGGKMDDLLQVCDMLSADDSETYSDGSEDIIVKVNDGMISGFKLETEKYPVNFAGTSIGDDFIDISDEELAKYGYSYYGDDGYETVYSYKDQMAGVMFENDESGVITGIYWVSNMMDVINDSEADTESDTGQVQYAQGEVENFAGEYQGSDAVTLYISLGTEVSISEQQGGDTVGTISISTTMGTMEAELWKQDINEYAIYQEKGNAVIGRMTVLEDAVIVTDSTGFDGTYQLLTRYES</sequence>
<gene>
    <name evidence="3" type="ORF">ERS852572_02811</name>
</gene>
<keyword evidence="2" id="KW-0812">Transmembrane</keyword>
<proteinExistence type="predicted"/>
<keyword evidence="2" id="KW-1133">Transmembrane helix</keyword>